<reference evidence="1" key="1">
    <citation type="submission" date="2009-02" db="EMBL/GenBank/DDBJ databases">
        <title>The Genome Sequence of Ajellomyces capsulatus strain G186AR.</title>
        <authorList>
            <consortium name="The Broad Institute Genome Sequencing Platform"/>
            <person name="Champion M."/>
            <person name="Cuomo C."/>
            <person name="Ma L.-J."/>
            <person name="Henn M.R."/>
            <person name="Sil A."/>
            <person name="Goldman B."/>
            <person name="Young S.K."/>
            <person name="Kodira C.D."/>
            <person name="Zeng Q."/>
            <person name="Koehrsen M."/>
            <person name="Alvarado L."/>
            <person name="Berlin A."/>
            <person name="Borenstein D."/>
            <person name="Chen Z."/>
            <person name="Engels R."/>
            <person name="Freedman E."/>
            <person name="Gellesch M."/>
            <person name="Goldberg J."/>
            <person name="Griggs A."/>
            <person name="Gujja S."/>
            <person name="Heiman D."/>
            <person name="Hepburn T."/>
            <person name="Howarth C."/>
            <person name="Jen D."/>
            <person name="Larson L."/>
            <person name="Lewis B."/>
            <person name="Mehta T."/>
            <person name="Park D."/>
            <person name="Pearson M."/>
            <person name="Roberts A."/>
            <person name="Saif S."/>
            <person name="Shea T."/>
            <person name="Shenoy N."/>
            <person name="Sisk P."/>
            <person name="Stolte C."/>
            <person name="Sykes S."/>
            <person name="Walk T."/>
            <person name="White J."/>
            <person name="Yandava C."/>
            <person name="Klein B."/>
            <person name="McEwen J.G."/>
            <person name="Puccia R."/>
            <person name="Goldman G.H."/>
            <person name="Felipe M.S."/>
            <person name="Nino-Vega G."/>
            <person name="San-Blas G."/>
            <person name="Taylor J."/>
            <person name="Mendoza L."/>
            <person name="Galagan J."/>
            <person name="Nusbaum C."/>
            <person name="Birren B."/>
        </authorList>
    </citation>
    <scope>NUCLEOTIDE SEQUENCE</scope>
    <source>
        <strain evidence="1">G186AR</strain>
    </source>
</reference>
<proteinExistence type="predicted"/>
<gene>
    <name evidence="1" type="ORF">HCBG_00706</name>
</gene>
<keyword evidence="2" id="KW-1185">Reference proteome</keyword>
<protein>
    <submittedName>
        <fullName evidence="1">Uncharacterized protein</fullName>
    </submittedName>
</protein>
<dbReference type="GeneID" id="69033723"/>
<evidence type="ECO:0000313" key="2">
    <source>
        <dbReference type="Proteomes" id="UP000001631"/>
    </source>
</evidence>
<organism evidence="1 2">
    <name type="scientific">Ajellomyces capsulatus (strain G186AR / H82 / ATCC MYA-2454 / RMSCC 2432)</name>
    <name type="common">Darling's disease fungus</name>
    <name type="synonym">Histoplasma capsulatum</name>
    <dbReference type="NCBI Taxonomy" id="447093"/>
    <lineage>
        <taxon>Eukaryota</taxon>
        <taxon>Fungi</taxon>
        <taxon>Dikarya</taxon>
        <taxon>Ascomycota</taxon>
        <taxon>Pezizomycotina</taxon>
        <taxon>Eurotiomycetes</taxon>
        <taxon>Eurotiomycetidae</taxon>
        <taxon>Onygenales</taxon>
        <taxon>Ajellomycetaceae</taxon>
        <taxon>Histoplasma</taxon>
    </lineage>
</organism>
<sequence>MFSVEQVAAYFNPTAHFSLEVMKKEFKRRWKCRRAWRVRHGKMIQERGQSVEDGPWQTTPFLSPLLSLQAPRLAGILERQLINSPNILLYTQWVFRYEWHREDELKLRLPSVGLAVVTWPDTWMPEICSEAWTEGLELGPRDKQIHAKTPASYYLITRHAIAPPSIIFREFQAIDFHQAKSFLSGVPS</sequence>
<evidence type="ECO:0000313" key="1">
    <source>
        <dbReference type="EMBL" id="EEH11251.1"/>
    </source>
</evidence>
<dbReference type="AlphaFoldDB" id="C0NC60"/>
<dbReference type="EMBL" id="GG663363">
    <property type="protein sequence ID" value="EEH11251.1"/>
    <property type="molecule type" value="Genomic_DNA"/>
</dbReference>
<dbReference type="RefSeq" id="XP_045291731.1">
    <property type="nucleotide sequence ID" value="XM_045427756.1"/>
</dbReference>
<dbReference type="Proteomes" id="UP000001631">
    <property type="component" value="Unassembled WGS sequence"/>
</dbReference>
<dbReference type="InParanoid" id="C0NC60"/>
<accession>C0NC60</accession>
<dbReference type="HOGENOM" id="CLU_1440671_0_0_1"/>
<name>C0NC60_AJECG</name>